<reference evidence="4" key="1">
    <citation type="journal article" date="2019" name="Int. J. Syst. Evol. Microbiol.">
        <title>The Global Catalogue of Microorganisms (GCM) 10K type strain sequencing project: providing services to taxonomists for standard genome sequencing and annotation.</title>
        <authorList>
            <consortium name="The Broad Institute Genomics Platform"/>
            <consortium name="The Broad Institute Genome Sequencing Center for Infectious Disease"/>
            <person name="Wu L."/>
            <person name="Ma J."/>
        </authorList>
    </citation>
    <scope>NUCLEOTIDE SEQUENCE [LARGE SCALE GENOMIC DNA]</scope>
    <source>
        <strain evidence="4">JCM 17695</strain>
    </source>
</reference>
<organism evidence="3 4">
    <name type="scientific">Actinokineospora soli</name>
    <dbReference type="NCBI Taxonomy" id="1048753"/>
    <lineage>
        <taxon>Bacteria</taxon>
        <taxon>Bacillati</taxon>
        <taxon>Actinomycetota</taxon>
        <taxon>Actinomycetes</taxon>
        <taxon>Pseudonocardiales</taxon>
        <taxon>Pseudonocardiaceae</taxon>
        <taxon>Actinokineospora</taxon>
    </lineage>
</organism>
<keyword evidence="2" id="KW-0238">DNA-binding</keyword>
<evidence type="ECO:0000313" key="4">
    <source>
        <dbReference type="Proteomes" id="UP001596512"/>
    </source>
</evidence>
<comment type="caution">
    <text evidence="3">The sequence shown here is derived from an EMBL/GenBank/DDBJ whole genome shotgun (WGS) entry which is preliminary data.</text>
</comment>
<evidence type="ECO:0000256" key="2">
    <source>
        <dbReference type="ARBA" id="ARBA00023125"/>
    </source>
</evidence>
<gene>
    <name evidence="3" type="ORF">ACFQV2_39880</name>
</gene>
<protein>
    <recommendedName>
        <fullName evidence="5">Type I restriction modification DNA specificity domain-containing protein</fullName>
    </recommendedName>
</protein>
<sequence>MTAYKQVAIGELFYARSGKPRYIRDYVDAHPGSHPVYSASLVRPFGYIDSFDYAGPHLTWVMNGYGGRIQEVDGTFSATRDRGVLVPREGTEVPDLTYLRFALEPQFVAAAVGRRVDGRLNEYTKIYPGTVEALIIPLPVTESGNFDFGRMRTIGDRLRRIERAQKAVRETAEPLIRATFSINVDDPSATLSLGDRRYFQLSIGERVLRKEHVIEGIPVYSANALSPFGCIKESNLSEFSRPSLLWGIDGIFDWNMISANEVFATTDHCGRLQVISDDLDPLYVYCYLKSTRERYGFDRVFRASLRNIKADVEIVVPLDEHGKPSLRRQRQLADEFRSRQRARAGVLAALDDILKARMAVEM</sequence>
<name>A0ABW2TXE6_9PSEU</name>
<evidence type="ECO:0000313" key="3">
    <source>
        <dbReference type="EMBL" id="MFC7618582.1"/>
    </source>
</evidence>
<keyword evidence="1" id="KW-0680">Restriction system</keyword>
<dbReference type="SUPFAM" id="SSF116734">
    <property type="entry name" value="DNA methylase specificity domain"/>
    <property type="match status" value="2"/>
</dbReference>
<dbReference type="Gene3D" id="3.90.220.20">
    <property type="entry name" value="DNA methylase specificity domains"/>
    <property type="match status" value="2"/>
</dbReference>
<keyword evidence="4" id="KW-1185">Reference proteome</keyword>
<evidence type="ECO:0008006" key="5">
    <source>
        <dbReference type="Google" id="ProtNLM"/>
    </source>
</evidence>
<dbReference type="EMBL" id="JBHTEY010000004">
    <property type="protein sequence ID" value="MFC7618582.1"/>
    <property type="molecule type" value="Genomic_DNA"/>
</dbReference>
<proteinExistence type="predicted"/>
<evidence type="ECO:0000256" key="1">
    <source>
        <dbReference type="ARBA" id="ARBA00022747"/>
    </source>
</evidence>
<dbReference type="Proteomes" id="UP001596512">
    <property type="component" value="Unassembled WGS sequence"/>
</dbReference>
<dbReference type="InterPro" id="IPR044946">
    <property type="entry name" value="Restrct_endonuc_typeI_TRD_sf"/>
</dbReference>
<accession>A0ABW2TXE6</accession>